<reference evidence="1 2" key="1">
    <citation type="submission" date="2019-06" db="EMBL/GenBank/DDBJ databases">
        <title>Whole genome sequencing of XDR Enterobacter.</title>
        <authorList>
            <person name="Gnana Soundari P."/>
            <person name="Vijayakumar R."/>
            <person name="Krishnan P."/>
        </authorList>
    </citation>
    <scope>NUCLEOTIDE SEQUENCE [LARGE SCALE GENOMIC DNA]</scope>
    <source>
        <strain evidence="1 2">C126</strain>
    </source>
</reference>
<dbReference type="Proteomes" id="UP000318237">
    <property type="component" value="Chromosome"/>
</dbReference>
<evidence type="ECO:0000313" key="1">
    <source>
        <dbReference type="EMBL" id="QDE47704.1"/>
    </source>
</evidence>
<name>A0A4Y5ZPL5_9ENTR</name>
<dbReference type="InterPro" id="IPR049457">
    <property type="entry name" value="Emfourin"/>
</dbReference>
<evidence type="ECO:0000313" key="2">
    <source>
        <dbReference type="Proteomes" id="UP000318237"/>
    </source>
</evidence>
<accession>A0A4Y5ZPL5</accession>
<dbReference type="EMBL" id="CP041054">
    <property type="protein sequence ID" value="QDE47704.1"/>
    <property type="molecule type" value="Genomic_DNA"/>
</dbReference>
<protein>
    <submittedName>
        <fullName evidence="1">Uncharacterized protein</fullName>
    </submittedName>
</protein>
<dbReference type="AlphaFoldDB" id="A0A4Y5ZPL5"/>
<sequence>MQVPELTDDAVVELAREGGVAFIPKLSGQRTIALSTLNEAQRQRVVNILEQAIPRGQPPGQASSPGSGDQRYFRIQIIWTRHNQAQYTDIIVLVPEQEAPESLIELWQKEKAACAIKPQP</sequence>
<organism evidence="1 2">
    <name type="scientific">Enterobacter hormaechei</name>
    <dbReference type="NCBI Taxonomy" id="158836"/>
    <lineage>
        <taxon>Bacteria</taxon>
        <taxon>Pseudomonadati</taxon>
        <taxon>Pseudomonadota</taxon>
        <taxon>Gammaproteobacteria</taxon>
        <taxon>Enterobacterales</taxon>
        <taxon>Enterobacteriaceae</taxon>
        <taxon>Enterobacter</taxon>
        <taxon>Enterobacter cloacae complex</taxon>
    </lineage>
</organism>
<gene>
    <name evidence="1" type="ORF">EIN43_23980</name>
</gene>
<proteinExistence type="predicted"/>
<dbReference type="Pfam" id="PF20242">
    <property type="entry name" value="Emfourin"/>
    <property type="match status" value="1"/>
</dbReference>